<reference evidence="7" key="1">
    <citation type="submission" date="2025-08" db="UniProtKB">
        <authorList>
            <consortium name="Ensembl"/>
        </authorList>
    </citation>
    <scope>IDENTIFICATION</scope>
</reference>
<keyword evidence="8" id="KW-1185">Reference proteome</keyword>
<dbReference type="GO" id="GO:0004867">
    <property type="term" value="F:serine-type endopeptidase inhibitor activity"/>
    <property type="evidence" value="ECO:0007669"/>
    <property type="project" value="UniProtKB-KW"/>
</dbReference>
<dbReference type="InterPro" id="IPR036880">
    <property type="entry name" value="Kunitz_BPTI_sf"/>
</dbReference>
<dbReference type="STRING" id="409849.ENSPMGP00000001665"/>
<evidence type="ECO:0000256" key="4">
    <source>
        <dbReference type="ARBA" id="ARBA00022900"/>
    </source>
</evidence>
<evidence type="ECO:0000313" key="7">
    <source>
        <dbReference type="Ensembl" id="ENSPMGP00000001665.1"/>
    </source>
</evidence>
<dbReference type="SMART" id="SM00131">
    <property type="entry name" value="KU"/>
    <property type="match status" value="2"/>
</dbReference>
<reference evidence="7" key="2">
    <citation type="submission" date="2025-09" db="UniProtKB">
        <authorList>
            <consortium name="Ensembl"/>
        </authorList>
    </citation>
    <scope>IDENTIFICATION</scope>
</reference>
<dbReference type="FunFam" id="4.10.410.10:FF:000011">
    <property type="entry name" value="Tissue factor pathway inhibitor"/>
    <property type="match status" value="1"/>
</dbReference>
<keyword evidence="4" id="KW-0722">Serine protease inhibitor</keyword>
<dbReference type="SUPFAM" id="SSF57362">
    <property type="entry name" value="BPTI-like"/>
    <property type="match status" value="2"/>
</dbReference>
<name>A0A3B3ZAN6_9GOBI</name>
<dbReference type="PANTHER" id="PTHR10083:SF379">
    <property type="entry name" value="TISSUE FACTOR PATHWAY INHIBITOR"/>
    <property type="match status" value="1"/>
</dbReference>
<dbReference type="Pfam" id="PF00014">
    <property type="entry name" value="Kunitz_BPTI"/>
    <property type="match status" value="2"/>
</dbReference>
<dbReference type="Ensembl" id="ENSPMGT00000001774.1">
    <property type="protein sequence ID" value="ENSPMGP00000001665.1"/>
    <property type="gene ID" value="ENSPMGG00000001497.1"/>
</dbReference>
<dbReference type="PANTHER" id="PTHR10083">
    <property type="entry name" value="KUNITZ-TYPE PROTEASE INHIBITOR-RELATED"/>
    <property type="match status" value="1"/>
</dbReference>
<keyword evidence="5" id="KW-1015">Disulfide bond</keyword>
<dbReference type="PRINTS" id="PR00759">
    <property type="entry name" value="BASICPTASE"/>
</dbReference>
<dbReference type="GO" id="GO:0005615">
    <property type="term" value="C:extracellular space"/>
    <property type="evidence" value="ECO:0007669"/>
    <property type="project" value="TreeGrafter"/>
</dbReference>
<proteinExistence type="predicted"/>
<sequence>GLSLQYPAVCLLRAEEGPCRADIQRFYYNTLTQKCEHFSYGGCQGNANNFRTYLECHKTCFRIPSEFCWRFSDSHKWKQERDVLVHYTVLCHELSKRSLKNSCNTHNTLELMQYTQHFRTCVPMMCRLPQESGPCRAMLWRYFFNMSSLQCEPFYYGGCHGNANRFLSLASCSDLCSPTKGQSSVTSVLRPVYVYFTLFLHICICLCQARLSNL</sequence>
<dbReference type="PROSITE" id="PS00280">
    <property type="entry name" value="BPTI_KUNITZ_1"/>
    <property type="match status" value="2"/>
</dbReference>
<dbReference type="InterPro" id="IPR050098">
    <property type="entry name" value="TFPI/VKTCI-like"/>
</dbReference>
<evidence type="ECO:0000256" key="5">
    <source>
        <dbReference type="ARBA" id="ARBA00023157"/>
    </source>
</evidence>
<feature type="domain" description="BPTI/Kunitz inhibitor" evidence="6">
    <location>
        <begin position="126"/>
        <end position="176"/>
    </location>
</feature>
<feature type="domain" description="BPTI/Kunitz inhibitor" evidence="6">
    <location>
        <begin position="10"/>
        <end position="60"/>
    </location>
</feature>
<dbReference type="AlphaFoldDB" id="A0A3B3ZAN6"/>
<comment type="subcellular location">
    <subcellularLocation>
        <location evidence="1">Secreted</location>
    </subcellularLocation>
</comment>
<dbReference type="CDD" id="cd00109">
    <property type="entry name" value="Kunitz-type"/>
    <property type="match status" value="1"/>
</dbReference>
<accession>A0A3B3ZAN6</accession>
<keyword evidence="3" id="KW-0646">Protease inhibitor</keyword>
<dbReference type="Proteomes" id="UP000261520">
    <property type="component" value="Unplaced"/>
</dbReference>
<evidence type="ECO:0000259" key="6">
    <source>
        <dbReference type="PROSITE" id="PS50279"/>
    </source>
</evidence>
<keyword evidence="2" id="KW-0964">Secreted</keyword>
<protein>
    <recommendedName>
        <fullName evidence="6">BPTI/Kunitz inhibitor domain-containing protein</fullName>
    </recommendedName>
</protein>
<evidence type="ECO:0000256" key="2">
    <source>
        <dbReference type="ARBA" id="ARBA00022525"/>
    </source>
</evidence>
<dbReference type="FunFam" id="4.10.410.10:FF:000004">
    <property type="entry name" value="Tissue factor pathway inhibitor"/>
    <property type="match status" value="1"/>
</dbReference>
<dbReference type="InterPro" id="IPR002223">
    <property type="entry name" value="Kunitz_BPTI"/>
</dbReference>
<evidence type="ECO:0000256" key="3">
    <source>
        <dbReference type="ARBA" id="ARBA00022690"/>
    </source>
</evidence>
<dbReference type="InterPro" id="IPR020901">
    <property type="entry name" value="Prtase_inh_Kunz-CS"/>
</dbReference>
<organism evidence="7 8">
    <name type="scientific">Periophthalmus magnuspinnatus</name>
    <dbReference type="NCBI Taxonomy" id="409849"/>
    <lineage>
        <taxon>Eukaryota</taxon>
        <taxon>Metazoa</taxon>
        <taxon>Chordata</taxon>
        <taxon>Craniata</taxon>
        <taxon>Vertebrata</taxon>
        <taxon>Euteleostomi</taxon>
        <taxon>Actinopterygii</taxon>
        <taxon>Neopterygii</taxon>
        <taxon>Teleostei</taxon>
        <taxon>Neoteleostei</taxon>
        <taxon>Acanthomorphata</taxon>
        <taxon>Gobiaria</taxon>
        <taxon>Gobiiformes</taxon>
        <taxon>Gobioidei</taxon>
        <taxon>Gobiidae</taxon>
        <taxon>Oxudercinae</taxon>
        <taxon>Periophthalmus</taxon>
    </lineage>
</organism>
<evidence type="ECO:0000313" key="8">
    <source>
        <dbReference type="Proteomes" id="UP000261520"/>
    </source>
</evidence>
<dbReference type="Gene3D" id="4.10.410.10">
    <property type="entry name" value="Pancreatic trypsin inhibitor Kunitz domain"/>
    <property type="match status" value="2"/>
</dbReference>
<evidence type="ECO:0000256" key="1">
    <source>
        <dbReference type="ARBA" id="ARBA00004613"/>
    </source>
</evidence>
<dbReference type="PROSITE" id="PS50279">
    <property type="entry name" value="BPTI_KUNITZ_2"/>
    <property type="match status" value="2"/>
</dbReference>